<keyword evidence="2" id="KW-0472">Membrane</keyword>
<name>A0ABT4BCL8_9ACTN</name>
<keyword evidence="2" id="KW-1133">Transmembrane helix</keyword>
<dbReference type="EMBL" id="JAPNTZ010000015">
    <property type="protein sequence ID" value="MCY1143325.1"/>
    <property type="molecule type" value="Genomic_DNA"/>
</dbReference>
<dbReference type="RefSeq" id="WP_267567857.1">
    <property type="nucleotide sequence ID" value="NZ_JAPNTZ010000015.1"/>
</dbReference>
<evidence type="ECO:0000313" key="4">
    <source>
        <dbReference type="EMBL" id="MCY1143325.1"/>
    </source>
</evidence>
<comment type="caution">
    <text evidence="4">The sequence shown here is derived from an EMBL/GenBank/DDBJ whole genome shotgun (WGS) entry which is preliminary data.</text>
</comment>
<gene>
    <name evidence="4" type="ORF">OWR29_35465</name>
</gene>
<reference evidence="4" key="1">
    <citation type="submission" date="2022-11" db="EMBL/GenBank/DDBJ databases">
        <authorList>
            <person name="Somphong A."/>
            <person name="Phongsopitanun W."/>
        </authorList>
    </citation>
    <scope>NUCLEOTIDE SEQUENCE</scope>
    <source>
        <strain evidence="4">Pm04-4</strain>
    </source>
</reference>
<evidence type="ECO:0000256" key="2">
    <source>
        <dbReference type="SAM" id="Phobius"/>
    </source>
</evidence>
<feature type="chain" id="PRO_5045171124" evidence="3">
    <location>
        <begin position="25"/>
        <end position="396"/>
    </location>
</feature>
<evidence type="ECO:0000256" key="3">
    <source>
        <dbReference type="SAM" id="SignalP"/>
    </source>
</evidence>
<feature type="region of interest" description="Disordered" evidence="1">
    <location>
        <begin position="273"/>
        <end position="358"/>
    </location>
</feature>
<feature type="compositionally biased region" description="Polar residues" evidence="1">
    <location>
        <begin position="290"/>
        <end position="306"/>
    </location>
</feature>
<organism evidence="4 5">
    <name type="scientific">Paractinoplanes pyxinae</name>
    <dbReference type="NCBI Taxonomy" id="2997416"/>
    <lineage>
        <taxon>Bacteria</taxon>
        <taxon>Bacillati</taxon>
        <taxon>Actinomycetota</taxon>
        <taxon>Actinomycetes</taxon>
        <taxon>Micromonosporales</taxon>
        <taxon>Micromonosporaceae</taxon>
        <taxon>Paractinoplanes</taxon>
    </lineage>
</organism>
<feature type="transmembrane region" description="Helical" evidence="2">
    <location>
        <begin position="367"/>
        <end position="386"/>
    </location>
</feature>
<accession>A0ABT4BCL8</accession>
<keyword evidence="3" id="KW-0732">Signal</keyword>
<proteinExistence type="predicted"/>
<sequence length="396" mass="40395">MLRLITAAAAVAATAALVPAPAQAAAPVAKYSLSAPDLGFSNTGTFLPVVLRTTNVAPDRITNVRIILDASGIKGLGTVAVPNVCGTTAGPVGCEIGTIDKAHGYALPPILLQATQGVAAGKSGKVKITVTGDGIGTLVTTPTVTVDEVRLIVRWRGSSTEKPGNLIEAPITISDAGPGRTERALVRFDAEPAGLRWLLDYRNCWPLDGGSVVCDLPDANLSSIPYRRLDPRSLKVNDQARNGQYLARTTWWAGTSADNVARVLIPDAEARPGKPALELTTPPQDDCCGTPTSAPTAGQPWTSSADMTVEVEGGAQGTPTTPATSPVQTPPGKPGDDVDETPEAGAPAPGQGGGDGGGLPITGANTVLAGVAGGVLLAAGVLAFALTRRRRTRFTA</sequence>
<dbReference type="Proteomes" id="UP001151002">
    <property type="component" value="Unassembled WGS sequence"/>
</dbReference>
<protein>
    <submittedName>
        <fullName evidence="4">LPXTG cell wall anchor domain-containing protein</fullName>
    </submittedName>
</protein>
<keyword evidence="2" id="KW-0812">Transmembrane</keyword>
<dbReference type="NCBIfam" id="TIGR01167">
    <property type="entry name" value="LPXTG_anchor"/>
    <property type="match status" value="1"/>
</dbReference>
<feature type="signal peptide" evidence="3">
    <location>
        <begin position="1"/>
        <end position="24"/>
    </location>
</feature>
<keyword evidence="5" id="KW-1185">Reference proteome</keyword>
<evidence type="ECO:0000256" key="1">
    <source>
        <dbReference type="SAM" id="MobiDB-lite"/>
    </source>
</evidence>
<evidence type="ECO:0000313" key="5">
    <source>
        <dbReference type="Proteomes" id="UP001151002"/>
    </source>
</evidence>